<organism evidence="2 3">
    <name type="scientific">Pseudomonas cyclaminis</name>
    <dbReference type="NCBI Taxonomy" id="2781239"/>
    <lineage>
        <taxon>Bacteria</taxon>
        <taxon>Pseudomonadati</taxon>
        <taxon>Pseudomonadota</taxon>
        <taxon>Gammaproteobacteria</taxon>
        <taxon>Pseudomonadales</taxon>
        <taxon>Pseudomonadaceae</taxon>
        <taxon>Pseudomonas</taxon>
    </lineage>
</organism>
<dbReference type="Proteomes" id="UP000613075">
    <property type="component" value="Unassembled WGS sequence"/>
</dbReference>
<protein>
    <recommendedName>
        <fullName evidence="4">Calcium-binding protein</fullName>
    </recommendedName>
</protein>
<name>A0ABR9SVS3_9PSED</name>
<keyword evidence="1" id="KW-0106">Calcium</keyword>
<proteinExistence type="predicted"/>
<dbReference type="InterPro" id="IPR011049">
    <property type="entry name" value="Serralysin-like_metalloprot_C"/>
</dbReference>
<evidence type="ECO:0000313" key="2">
    <source>
        <dbReference type="EMBL" id="MBE8593027.1"/>
    </source>
</evidence>
<sequence length="1997" mass="206835">MNLVEFDSNQKAVLQGFQDAKNYPAAYDYMRNIVNEKLLLASDEATKRDLIIASNWLKAAKSINSNDGSFSNEMVRGSMYVAVDLTGRNLTDAEFQKASDQLAVAVLDSVLITGAISSIDQIIDQDVSSAVNGLGLEKWNWAGTLGDILPVALGGLGYDFVQVTGETNAELVHNYGIALLQNAGGLARSLYHGIEETGEVVVIVAKTVDWQKLILMPFLGLAPVGTPLQPDTAAAIRDIGVNADGNLKLTVPLASSAVGEATLLYKKDSVQISVAGISLMEVPKDSTITVGKQNVSVSHSYGDLSATYRLTAQGVAVAWRNADGGLAVEQTYGFDGLPVNTTWKQNGQTFTGPAQDLAAFISQTSTQAGALVLSQTLASQQTQIGALLAAPAEGAFAAAENALSLKALQHRLAQEPYSDRWSPTALGASIPFALRLSNGLQAAIQQVLNIAQQGWGTYNVGVVTILPLEVSGSGQYHLPLVLDLAGNGIKMLPPSQSNAMFDHNADGVKSAVGWVGADNGILVFDTNGNGAIDNATEWFGESFSVPGSKAPAGQNGFSALATLAASGSAVFSRDTALINPSTGGSYFDAVKVWVDADQNGISTPDELKTLTSLGIASIDLISTHDGRQVGGGLIDSTAGFTFTNGTRRDIADIGLAENTEAAQGAAPINPGTLIFADYASKGYASMAAGQARGADAALATTAPDFVGYTAALQAWSVKQRYRSSQGFPNPLLGVRDRTLITFYEGESGAQQGSTAGKQVMTLLQQGSTYYGSVRATLQAVDAGAMALEQAQTAAQIGNAVPSAEARSTAQAMAHSAAISWGAAAASYLTTSEAWAAYTGRLEALRGQVNSLVPVNKNSIGHLPGNNTFFSPDDAGFAADTFTAYAALLQLSRDLKVGIDTSLGAFAQSAGYAKAYTGVAGGTVAVDKGYNLILAGSGAQRFVLNNSVDNVLVSQASGQVTLQGFQAGSAGDQVQLLGLGDSASLIRTQDGLRVIAAGGQRYVDLLGANASDLSLFANFSGVRTLSFAGYDQAGVRSLRNNGLNDGQVHINEIIASRYGDTLISGDWSSVLRGGIGNDTFLVTGRGAWIDGGAGTDVVSYTEIAGGVNVNLSSGRDSLESTLYNIDNVIGSAWSDTLTGTTANNVLAGGRGNDRLEGGGGNEVYVFDRGDGQDKVINGVSGNTGPSSILKLQAGIKAADLWLAREGNNLLVAVLGSHDRIEIQDWFAADYRQLAAIELSNGLRLGNDAVELAIATQQSWKQANSGFNPVDPLTINKPPSLDAYFTAHVDVPLVPSISNVALETRRVYESGALTQGAGLATTAANQAAAAIAALGSKSAQASSLGRQVSLIYLVPSMNTYRYYNSQDPQAYILTTQFNFDSTNPMTGRPKSVVSYERISALKADAFYVKHIFEVSSPPSSTTSNPYLERGVGAVAASVAAFASINSSLSLTTSVGQAVASSASARQSALGQAVNANDTKSAATAHSAKEAATVFERGLGSTVSLYQNALDGLAGSSALIAQTAANLASILPPTVVTTTQRYVTKSLFPPFTPAHWVTVTSTSRYEWASTVDRDKANALLTAQASAQEAYTQASASLQTYKTALGSVLGYADVQFVSGSQVSAVAAASASLLISGAGNGHGMTGGAGRDMFLFTQSAGATGHRINVFQAGVSGDRLLLSSASSTAYLDEDASAQARLSFSPGTPLLTLTGVNLNALSLYDNLLGVATVDYSGSSKGIVAQLDSLTPRDFDGFTHVQNLNGSAFADRLSGDSRDNVLNGGAGDDVLTGKGGNNVLSGGAGNDMASYEGAPTGVVVDLAKGTASNGYGGIDRLTSIENLLGSSHDDILSGDTGSNRLEGGGGNDLLIGGGGYDHYVIARGRGHDTLINGIGEARGALRIDNESRESLWFQRAGNDLRVQLLGSDTDITVQGWYDNSVSRLDRIALGGSHTNYLLGTQVDQLVQAMAGFSGSHPGFDPKASGVISDASLLATLSSSWLTSPAA</sequence>
<dbReference type="SUPFAM" id="SSF51120">
    <property type="entry name" value="beta-Roll"/>
    <property type="match status" value="3"/>
</dbReference>
<accession>A0ABR9SVS3</accession>
<dbReference type="EMBL" id="JADDUM010000165">
    <property type="protein sequence ID" value="MBE8593027.1"/>
    <property type="molecule type" value="Genomic_DNA"/>
</dbReference>
<evidence type="ECO:0008006" key="4">
    <source>
        <dbReference type="Google" id="ProtNLM"/>
    </source>
</evidence>
<dbReference type="Pfam" id="PF00353">
    <property type="entry name" value="HemolysinCabind"/>
    <property type="match status" value="3"/>
</dbReference>
<dbReference type="Gene3D" id="2.150.10.10">
    <property type="entry name" value="Serralysin-like metalloprotease, C-terminal"/>
    <property type="match status" value="3"/>
</dbReference>
<dbReference type="PRINTS" id="PR00313">
    <property type="entry name" value="CABNDNGRPT"/>
</dbReference>
<keyword evidence="3" id="KW-1185">Reference proteome</keyword>
<dbReference type="PANTHER" id="PTHR39431">
    <property type="entry name" value="FRPA/C-RELATED PROTEIN"/>
    <property type="match status" value="1"/>
</dbReference>
<dbReference type="RefSeq" id="WP_193862327.1">
    <property type="nucleotide sequence ID" value="NZ_JADDUM010000165.1"/>
</dbReference>
<dbReference type="InterPro" id="IPR001343">
    <property type="entry name" value="Hemolysn_Ca-bd"/>
</dbReference>
<gene>
    <name evidence="2" type="ORF">IQK56_20090</name>
</gene>
<reference evidence="2 3" key="1">
    <citation type="submission" date="2020-10" db="EMBL/GenBank/DDBJ databases">
        <title>The draft genomes of Cyclamen pathogen Pseudomonas sp.</title>
        <authorList>
            <person name="Fujikawa T."/>
            <person name="Sawada H."/>
        </authorList>
    </citation>
    <scope>NUCLEOTIDE SEQUENCE [LARGE SCALE GENOMIC DNA]</scope>
    <source>
        <strain evidence="2 3">MAFF 301449</strain>
    </source>
</reference>
<comment type="caution">
    <text evidence="2">The sequence shown here is derived from an EMBL/GenBank/DDBJ whole genome shotgun (WGS) entry which is preliminary data.</text>
</comment>
<evidence type="ECO:0000313" key="3">
    <source>
        <dbReference type="Proteomes" id="UP000613075"/>
    </source>
</evidence>
<evidence type="ECO:0000256" key="1">
    <source>
        <dbReference type="ARBA" id="ARBA00022837"/>
    </source>
</evidence>
<dbReference type="PANTHER" id="PTHR39431:SF1">
    <property type="entry name" value="FRPA_C-RELATED PROTEIN"/>
    <property type="match status" value="1"/>
</dbReference>